<dbReference type="EMBL" id="VAUV01000007">
    <property type="protein sequence ID" value="TLD70669.1"/>
    <property type="molecule type" value="Genomic_DNA"/>
</dbReference>
<evidence type="ECO:0000313" key="3">
    <source>
        <dbReference type="Proteomes" id="UP000306196"/>
    </source>
</evidence>
<reference evidence="2 3" key="1">
    <citation type="submission" date="2019-05" db="EMBL/GenBank/DDBJ databases">
        <title>Verrucobacter flavum gen. nov., sp. nov. a new member of the family Verrucomicrobiaceae.</title>
        <authorList>
            <person name="Szuroczki S."/>
            <person name="Abbaszade G."/>
            <person name="Szabo A."/>
            <person name="Felfoldi T."/>
            <person name="Schumann P."/>
            <person name="Boka K."/>
            <person name="Keki Z."/>
            <person name="Toumi M."/>
            <person name="Toth E."/>
        </authorList>
    </citation>
    <scope>NUCLEOTIDE SEQUENCE [LARGE SCALE GENOMIC DNA]</scope>
    <source>
        <strain evidence="2 3">MG-N-17</strain>
    </source>
</reference>
<accession>A0A5R8KGE5</accession>
<keyword evidence="3" id="KW-1185">Reference proteome</keyword>
<evidence type="ECO:0000313" key="2">
    <source>
        <dbReference type="EMBL" id="TLD70669.1"/>
    </source>
</evidence>
<keyword evidence="1" id="KW-0732">Signal</keyword>
<organism evidence="2 3">
    <name type="scientific">Phragmitibacter flavus</name>
    <dbReference type="NCBI Taxonomy" id="2576071"/>
    <lineage>
        <taxon>Bacteria</taxon>
        <taxon>Pseudomonadati</taxon>
        <taxon>Verrucomicrobiota</taxon>
        <taxon>Verrucomicrobiia</taxon>
        <taxon>Verrucomicrobiales</taxon>
        <taxon>Verrucomicrobiaceae</taxon>
        <taxon>Phragmitibacter</taxon>
    </lineage>
</organism>
<feature type="chain" id="PRO_5024411961" description="DUF4412 domain-containing protein" evidence="1">
    <location>
        <begin position="20"/>
        <end position="261"/>
    </location>
</feature>
<dbReference type="AlphaFoldDB" id="A0A5R8KGE5"/>
<gene>
    <name evidence="2" type="ORF">FEM03_10155</name>
</gene>
<sequence>MTRIFPLLLCLFLVAAVGAQEGAESPRQMAPDAAGAAIATRKLEEAKQRVQKTGENRYEIGTIKINSKTREITFPATLNMTEGLLEYALVHENGKTHESLLSTKVSPTELNLALLLANYEAHLGDAAKHLPDLLPATRSLIAQPMENPGANRVNITLIWSDKDGREKRVPMAEWIHDKKTGKPLLTPYWSYTGSLVREVGFAAEFDGSVIGIYFDMIAMINCPVPGNVSDEVWQVETQDVPALETPIVVSITPYIAEPQAP</sequence>
<protein>
    <recommendedName>
        <fullName evidence="4">DUF4412 domain-containing protein</fullName>
    </recommendedName>
</protein>
<evidence type="ECO:0008006" key="4">
    <source>
        <dbReference type="Google" id="ProtNLM"/>
    </source>
</evidence>
<dbReference type="RefSeq" id="WP_138086141.1">
    <property type="nucleotide sequence ID" value="NZ_VAUV01000007.1"/>
</dbReference>
<dbReference type="InterPro" id="IPR047750">
    <property type="entry name" value="YdjY-like"/>
</dbReference>
<dbReference type="Proteomes" id="UP000306196">
    <property type="component" value="Unassembled WGS sequence"/>
</dbReference>
<dbReference type="OrthoDB" id="195599at2"/>
<feature type="signal peptide" evidence="1">
    <location>
        <begin position="1"/>
        <end position="19"/>
    </location>
</feature>
<comment type="caution">
    <text evidence="2">The sequence shown here is derived from an EMBL/GenBank/DDBJ whole genome shotgun (WGS) entry which is preliminary data.</text>
</comment>
<name>A0A5R8KGE5_9BACT</name>
<dbReference type="NCBIfam" id="NF040466">
    <property type="entry name" value="ydjY_domain"/>
    <property type="match status" value="1"/>
</dbReference>
<evidence type="ECO:0000256" key="1">
    <source>
        <dbReference type="SAM" id="SignalP"/>
    </source>
</evidence>
<proteinExistence type="predicted"/>